<dbReference type="GO" id="GO:0046983">
    <property type="term" value="F:protein dimerization activity"/>
    <property type="evidence" value="ECO:0007669"/>
    <property type="project" value="InterPro"/>
</dbReference>
<dbReference type="Gene3D" id="3.40.50.150">
    <property type="entry name" value="Vaccinia Virus protein VP39"/>
    <property type="match status" value="1"/>
</dbReference>
<accession>A0A2M9BXQ2</accession>
<evidence type="ECO:0000259" key="6">
    <source>
        <dbReference type="Pfam" id="PF08100"/>
    </source>
</evidence>
<reference evidence="7 8" key="1">
    <citation type="submission" date="2017-11" db="EMBL/GenBank/DDBJ databases">
        <title>Genomic Encyclopedia of Archaeal and Bacterial Type Strains, Phase II (KMG-II): From Individual Species to Whole Genera.</title>
        <authorList>
            <person name="Goeker M."/>
        </authorList>
    </citation>
    <scope>NUCLEOTIDE SEQUENCE [LARGE SCALE GENOMIC DNA]</scope>
    <source>
        <strain evidence="7 8">DSM 27617</strain>
    </source>
</reference>
<evidence type="ECO:0000256" key="2">
    <source>
        <dbReference type="ARBA" id="ARBA00022679"/>
    </source>
</evidence>
<dbReference type="OrthoDB" id="9766840at2"/>
<sequence>MKNLPRKPELSFKMYELISGYWVAACIRSVAQLDIADKLLNGAKTLSELAKETDSDEKSLYRLLRAVTSVGIFEEREDGAFELNDFGSTLLTEVPGSVKPWALANLGEHYPAFGELTYGVKTGKVPFEYAHGASVWDYYKQNPEAGVNLSKAMAGMSGAVLKTIIDTYDFSPYKTLVDIGGGNGAMMFAVLSATPESTGIVFDEPYVIEQTAQHIPEDMKGRCTVLGGSFFEEVPAGADLYMTKWVIHDWNDDESIKILKNIQKAMPLGGKLLIIDSVIPDDSRNTPHAGKLLDINIMAMTTGKERTLSEFKFLLESAGLTFKNLIQTATEISSIIECEKLI</sequence>
<keyword evidence="2 7" id="KW-0808">Transferase</keyword>
<dbReference type="GO" id="GO:0032259">
    <property type="term" value="P:methylation"/>
    <property type="evidence" value="ECO:0007669"/>
    <property type="project" value="UniProtKB-KW"/>
</dbReference>
<feature type="domain" description="O-methyltransferase C-terminal" evidence="5">
    <location>
        <begin position="113"/>
        <end position="320"/>
    </location>
</feature>
<dbReference type="Proteomes" id="UP000228740">
    <property type="component" value="Unassembled WGS sequence"/>
</dbReference>
<evidence type="ECO:0000256" key="4">
    <source>
        <dbReference type="PIRSR" id="PIRSR005739-1"/>
    </source>
</evidence>
<dbReference type="PANTHER" id="PTHR43712:SF2">
    <property type="entry name" value="O-METHYLTRANSFERASE CICE"/>
    <property type="match status" value="1"/>
</dbReference>
<organism evidence="7 8">
    <name type="scientific">Chryseobacterium geocarposphaerae</name>
    <dbReference type="NCBI Taxonomy" id="1416776"/>
    <lineage>
        <taxon>Bacteria</taxon>
        <taxon>Pseudomonadati</taxon>
        <taxon>Bacteroidota</taxon>
        <taxon>Flavobacteriia</taxon>
        <taxon>Flavobacteriales</taxon>
        <taxon>Weeksellaceae</taxon>
        <taxon>Chryseobacterium group</taxon>
        <taxon>Chryseobacterium</taxon>
    </lineage>
</organism>
<dbReference type="InterPro" id="IPR036388">
    <property type="entry name" value="WH-like_DNA-bd_sf"/>
</dbReference>
<dbReference type="InterPro" id="IPR029063">
    <property type="entry name" value="SAM-dependent_MTases_sf"/>
</dbReference>
<dbReference type="Pfam" id="PF00891">
    <property type="entry name" value="Methyltransf_2"/>
    <property type="match status" value="1"/>
</dbReference>
<dbReference type="InterPro" id="IPR036390">
    <property type="entry name" value="WH_DNA-bd_sf"/>
</dbReference>
<evidence type="ECO:0000256" key="1">
    <source>
        <dbReference type="ARBA" id="ARBA00022603"/>
    </source>
</evidence>
<dbReference type="GO" id="GO:0008171">
    <property type="term" value="F:O-methyltransferase activity"/>
    <property type="evidence" value="ECO:0007669"/>
    <property type="project" value="InterPro"/>
</dbReference>
<dbReference type="SUPFAM" id="SSF53335">
    <property type="entry name" value="S-adenosyl-L-methionine-dependent methyltransferases"/>
    <property type="match status" value="1"/>
</dbReference>
<proteinExistence type="predicted"/>
<evidence type="ECO:0000313" key="7">
    <source>
        <dbReference type="EMBL" id="PJJ62864.1"/>
    </source>
</evidence>
<dbReference type="RefSeq" id="WP_100378002.1">
    <property type="nucleotide sequence ID" value="NZ_PGFD01000003.1"/>
</dbReference>
<feature type="active site" description="Proton acceptor" evidence="4">
    <location>
        <position position="248"/>
    </location>
</feature>
<keyword evidence="8" id="KW-1185">Reference proteome</keyword>
<dbReference type="InterPro" id="IPR016461">
    <property type="entry name" value="COMT-like"/>
</dbReference>
<dbReference type="PIRSF" id="PIRSF005739">
    <property type="entry name" value="O-mtase"/>
    <property type="match status" value="1"/>
</dbReference>
<evidence type="ECO:0000313" key="8">
    <source>
        <dbReference type="Proteomes" id="UP000228740"/>
    </source>
</evidence>
<evidence type="ECO:0000259" key="5">
    <source>
        <dbReference type="Pfam" id="PF00891"/>
    </source>
</evidence>
<dbReference type="SUPFAM" id="SSF46785">
    <property type="entry name" value="Winged helix' DNA-binding domain"/>
    <property type="match status" value="1"/>
</dbReference>
<name>A0A2M9BXQ2_9FLAO</name>
<feature type="domain" description="O-methyltransferase dimerisation" evidence="6">
    <location>
        <begin position="16"/>
        <end position="92"/>
    </location>
</feature>
<dbReference type="Pfam" id="PF08100">
    <property type="entry name" value="Dimerisation"/>
    <property type="match status" value="1"/>
</dbReference>
<dbReference type="InterPro" id="IPR001077">
    <property type="entry name" value="COMT_C"/>
</dbReference>
<gene>
    <name evidence="7" type="ORF">CLV73_3369</name>
</gene>
<dbReference type="EMBL" id="PGFD01000003">
    <property type="protein sequence ID" value="PJJ62864.1"/>
    <property type="molecule type" value="Genomic_DNA"/>
</dbReference>
<protein>
    <submittedName>
        <fullName evidence="7">O-methyltransferase</fullName>
    </submittedName>
</protein>
<comment type="caution">
    <text evidence="7">The sequence shown here is derived from an EMBL/GenBank/DDBJ whole genome shotgun (WGS) entry which is preliminary data.</text>
</comment>
<dbReference type="PANTHER" id="PTHR43712">
    <property type="entry name" value="PUTATIVE (AFU_ORTHOLOGUE AFUA_4G14580)-RELATED"/>
    <property type="match status" value="1"/>
</dbReference>
<evidence type="ECO:0000256" key="3">
    <source>
        <dbReference type="ARBA" id="ARBA00022691"/>
    </source>
</evidence>
<keyword evidence="1 7" id="KW-0489">Methyltransferase</keyword>
<dbReference type="AlphaFoldDB" id="A0A2M9BXQ2"/>
<dbReference type="Gene3D" id="1.10.10.10">
    <property type="entry name" value="Winged helix-like DNA-binding domain superfamily/Winged helix DNA-binding domain"/>
    <property type="match status" value="1"/>
</dbReference>
<dbReference type="InterPro" id="IPR012967">
    <property type="entry name" value="COMT_dimerisation"/>
</dbReference>
<keyword evidence="3" id="KW-0949">S-adenosyl-L-methionine</keyword>
<dbReference type="PROSITE" id="PS51683">
    <property type="entry name" value="SAM_OMT_II"/>
    <property type="match status" value="1"/>
</dbReference>